<evidence type="ECO:0000256" key="7">
    <source>
        <dbReference type="PIRSR" id="PIRSR618044-1"/>
    </source>
</evidence>
<proteinExistence type="inferred from homology"/>
<feature type="region of interest" description="Disordered" evidence="10">
    <location>
        <begin position="470"/>
        <end position="547"/>
    </location>
</feature>
<keyword evidence="3" id="KW-0378">Hydrolase</keyword>
<comment type="similarity">
    <text evidence="1 9">Belongs to the peptidase S11 family.</text>
</comment>
<evidence type="ECO:0000256" key="9">
    <source>
        <dbReference type="RuleBase" id="RU004016"/>
    </source>
</evidence>
<keyword evidence="2" id="KW-0732">Signal</keyword>
<evidence type="ECO:0000256" key="6">
    <source>
        <dbReference type="ARBA" id="ARBA00023316"/>
    </source>
</evidence>
<dbReference type="PANTHER" id="PTHR21581:SF6">
    <property type="entry name" value="TRAFFICKING PROTEIN PARTICLE COMPLEX SUBUNIT 12"/>
    <property type="match status" value="1"/>
</dbReference>
<dbReference type="OrthoDB" id="5291989at2"/>
<reference evidence="12 13" key="1">
    <citation type="submission" date="2018-12" db="EMBL/GenBank/DDBJ databases">
        <authorList>
            <person name="Grouzdev D.S."/>
            <person name="Krutkina M.S."/>
        </authorList>
    </citation>
    <scope>NUCLEOTIDE SEQUENCE [LARGE SCALE GENOMIC DNA]</scope>
    <source>
        <strain evidence="12 13">RmlP026</strain>
    </source>
</reference>
<dbReference type="AlphaFoldDB" id="A0A4V1RUW6"/>
<keyword evidence="12" id="KW-0645">Protease</keyword>
<dbReference type="PANTHER" id="PTHR21581">
    <property type="entry name" value="D-ALANYL-D-ALANINE CARBOXYPEPTIDASE"/>
    <property type="match status" value="1"/>
</dbReference>
<keyword evidence="6" id="KW-0961">Cell wall biogenesis/degradation</keyword>
<feature type="compositionally biased region" description="Low complexity" evidence="10">
    <location>
        <begin position="480"/>
        <end position="547"/>
    </location>
</feature>
<dbReference type="InterPro" id="IPR012338">
    <property type="entry name" value="Beta-lactam/transpept-like"/>
</dbReference>
<evidence type="ECO:0000256" key="5">
    <source>
        <dbReference type="ARBA" id="ARBA00022984"/>
    </source>
</evidence>
<dbReference type="GO" id="GO:0071555">
    <property type="term" value="P:cell wall organization"/>
    <property type="evidence" value="ECO:0007669"/>
    <property type="project" value="UniProtKB-KW"/>
</dbReference>
<dbReference type="Gene3D" id="3.40.710.10">
    <property type="entry name" value="DD-peptidase/beta-lactamase superfamily"/>
    <property type="match status" value="1"/>
</dbReference>
<keyword evidence="13" id="KW-1185">Reference proteome</keyword>
<dbReference type="SUPFAM" id="SSF56601">
    <property type="entry name" value="beta-lactamase/transpeptidase-like"/>
    <property type="match status" value="1"/>
</dbReference>
<evidence type="ECO:0000256" key="4">
    <source>
        <dbReference type="ARBA" id="ARBA00022960"/>
    </source>
</evidence>
<keyword evidence="5" id="KW-0573">Peptidoglycan synthesis</keyword>
<evidence type="ECO:0000313" key="12">
    <source>
        <dbReference type="EMBL" id="RYC32584.1"/>
    </source>
</evidence>
<feature type="domain" description="Peptidase S11 D-alanyl-D-alanine carboxypeptidase A N-terminal" evidence="11">
    <location>
        <begin position="73"/>
        <end position="294"/>
    </location>
</feature>
<dbReference type="GO" id="GO:0009002">
    <property type="term" value="F:serine-type D-Ala-D-Ala carboxypeptidase activity"/>
    <property type="evidence" value="ECO:0007669"/>
    <property type="project" value="InterPro"/>
</dbReference>
<gene>
    <name evidence="12" type="ORF">D3273_07550</name>
</gene>
<evidence type="ECO:0000313" key="13">
    <source>
        <dbReference type="Proteomes" id="UP000290759"/>
    </source>
</evidence>
<dbReference type="PRINTS" id="PR00725">
    <property type="entry name" value="DADACBPTASE1"/>
</dbReference>
<evidence type="ECO:0000256" key="10">
    <source>
        <dbReference type="SAM" id="MobiDB-lite"/>
    </source>
</evidence>
<organism evidence="12 13">
    <name type="scientific">Lichenibacterium minor</name>
    <dbReference type="NCBI Taxonomy" id="2316528"/>
    <lineage>
        <taxon>Bacteria</taxon>
        <taxon>Pseudomonadati</taxon>
        <taxon>Pseudomonadota</taxon>
        <taxon>Alphaproteobacteria</taxon>
        <taxon>Hyphomicrobiales</taxon>
        <taxon>Lichenihabitantaceae</taxon>
        <taxon>Lichenibacterium</taxon>
    </lineage>
</organism>
<evidence type="ECO:0000256" key="8">
    <source>
        <dbReference type="PIRSR" id="PIRSR618044-2"/>
    </source>
</evidence>
<feature type="active site" description="Acyl-ester intermediate" evidence="7">
    <location>
        <position position="102"/>
    </location>
</feature>
<dbReference type="InterPro" id="IPR018044">
    <property type="entry name" value="Peptidase_S11"/>
</dbReference>
<feature type="active site" evidence="7">
    <location>
        <position position="162"/>
    </location>
</feature>
<reference evidence="12 13" key="2">
    <citation type="submission" date="2019-02" db="EMBL/GenBank/DDBJ databases">
        <title>'Lichenibacterium ramalinii' gen. nov. sp. nov., 'Lichenibacterium minor' gen. nov. sp. nov.</title>
        <authorList>
            <person name="Pankratov T."/>
        </authorList>
    </citation>
    <scope>NUCLEOTIDE SEQUENCE [LARGE SCALE GENOMIC DNA]</scope>
    <source>
        <strain evidence="12 13">RmlP026</strain>
    </source>
</reference>
<dbReference type="Pfam" id="PF00768">
    <property type="entry name" value="Peptidase_S11"/>
    <property type="match status" value="1"/>
</dbReference>
<dbReference type="GO" id="GO:0009252">
    <property type="term" value="P:peptidoglycan biosynthetic process"/>
    <property type="evidence" value="ECO:0007669"/>
    <property type="project" value="UniProtKB-KW"/>
</dbReference>
<feature type="active site" description="Proton acceptor" evidence="7">
    <location>
        <position position="105"/>
    </location>
</feature>
<evidence type="ECO:0000259" key="11">
    <source>
        <dbReference type="Pfam" id="PF00768"/>
    </source>
</evidence>
<evidence type="ECO:0000256" key="2">
    <source>
        <dbReference type="ARBA" id="ARBA00022729"/>
    </source>
</evidence>
<evidence type="ECO:0000256" key="1">
    <source>
        <dbReference type="ARBA" id="ARBA00007164"/>
    </source>
</evidence>
<dbReference type="InterPro" id="IPR001967">
    <property type="entry name" value="Peptidase_S11_N"/>
</dbReference>
<dbReference type="Proteomes" id="UP000290759">
    <property type="component" value="Unassembled WGS sequence"/>
</dbReference>
<accession>A0A4V1RUW6</accession>
<comment type="caution">
    <text evidence="12">The sequence shown here is derived from an EMBL/GenBank/DDBJ whole genome shotgun (WGS) entry which is preliminary data.</text>
</comment>
<keyword evidence="4" id="KW-0133">Cell shape</keyword>
<dbReference type="GO" id="GO:0008360">
    <property type="term" value="P:regulation of cell shape"/>
    <property type="evidence" value="ECO:0007669"/>
    <property type="project" value="UniProtKB-KW"/>
</dbReference>
<evidence type="ECO:0000256" key="3">
    <source>
        <dbReference type="ARBA" id="ARBA00022801"/>
    </source>
</evidence>
<dbReference type="GO" id="GO:0006508">
    <property type="term" value="P:proteolysis"/>
    <property type="evidence" value="ECO:0007669"/>
    <property type="project" value="InterPro"/>
</dbReference>
<keyword evidence="12" id="KW-0121">Carboxypeptidase</keyword>
<dbReference type="EMBL" id="QYBB01000006">
    <property type="protein sequence ID" value="RYC32584.1"/>
    <property type="molecule type" value="Genomic_DNA"/>
</dbReference>
<name>A0A4V1RUW6_9HYPH</name>
<sequence>MTRPRGVASVRQGRKRIFARCWGRVKPASGRIRGARRLSRNARSESPSMKFIPAVRRSLLSVLALGVATLGPVRANPTIVVDATTGEVLYKDMATAPWFPASTTKLMTVYVALSKVREGKISLDTPLRVSAYAASMIPSKMGFRPGTLVTLDNALKMLMVKSPNDIAVTIAEGISGSVPAFADEMNAYASRIGLHESHFANPNGLHDPNHWSSARDMAMIARALITQFPEEHDLFNIGTLQFGGKLIPNHNGLLGRYDGVDGMKTGYTCAGGYNVVESAVRGDRHLLVVIMGAPSTNERNLRSVALFEKYFANPGQGMGQGLGNVADLGPSEVVSPPDMRTQMCGPGRHAAIQEAEAEDAAIAPVDAGASATGLAALMHPRDAFTPVRVFIGATPGTDIAPVGSIEEAQPGPAAATVAKAVPAATVPASLAQAPSDATGAAAPLALAGAATPAALAAANTVVKGRGHGLLAPARKDRAPAKPAAKSAAKPSAKPAAKSAAKPSAKPAAKSAAKPSAKPAAKSAAKPKAGAKVAAKPAAKAAKKTASQ</sequence>
<feature type="binding site" evidence="8">
    <location>
        <position position="264"/>
    </location>
    <ligand>
        <name>substrate</name>
    </ligand>
</feature>
<protein>
    <submittedName>
        <fullName evidence="12">D-alanyl-D-alanine carboxypeptidase</fullName>
    </submittedName>
</protein>